<dbReference type="GeneID" id="75909856"/>
<reference evidence="1" key="1">
    <citation type="submission" date="2021-06" db="EMBL/GenBank/DDBJ databases">
        <authorList>
            <consortium name="DOE Joint Genome Institute"/>
            <person name="Mondo S.J."/>
            <person name="Amses K.R."/>
            <person name="Simmons D.R."/>
            <person name="Longcore J.E."/>
            <person name="Seto K."/>
            <person name="Alves G.H."/>
            <person name="Bonds A.E."/>
            <person name="Quandt C.A."/>
            <person name="Davis W.J."/>
            <person name="Chang Y."/>
            <person name="Letcher P.M."/>
            <person name="Powell M.J."/>
            <person name="Kuo A."/>
            <person name="Labutti K."/>
            <person name="Pangilinan J."/>
            <person name="Andreopoulos W."/>
            <person name="Tritt A."/>
            <person name="Riley R."/>
            <person name="Hundley H."/>
            <person name="Johnson J."/>
            <person name="Lipzen A."/>
            <person name="Barry K."/>
            <person name="Berbee M.L."/>
            <person name="Buchler N.E."/>
            <person name="Grigoriev I.V."/>
            <person name="Spatafora J.W."/>
            <person name="Stajich J.E."/>
            <person name="James T.Y."/>
        </authorList>
    </citation>
    <scope>NUCLEOTIDE SEQUENCE</scope>
    <source>
        <strain evidence="1">AG</strain>
    </source>
</reference>
<sequence>MPLLPAEVAIHILTFVPLSSYSALYQVFPQELVDEALKYKVRQQPHIIELVSTNLHELMAACTPSASKMRNESGLAMEFLAYDTTHRMLWFTPDFTCPNQFFKVKDGYVSHGKLLIRADKDSPSKVVMSLWDIRKKLPPKRSGTLSGASQVDCREYNEELSVRDNDFLLDGYISTCKADGPIKRANRSITGLLSPPPTAYARAIPPLHQLTVGSPWERHFPNPTCGVFLVESVALTVPAFLDLFI</sequence>
<accession>A0AAD5EIE0</accession>
<evidence type="ECO:0000313" key="1">
    <source>
        <dbReference type="EMBL" id="KAI8583972.1"/>
    </source>
</evidence>
<protein>
    <submittedName>
        <fullName evidence="1">Uncharacterized protein</fullName>
    </submittedName>
</protein>
<gene>
    <name evidence="1" type="ORF">K450DRAFT_195680</name>
</gene>
<dbReference type="EMBL" id="MU620894">
    <property type="protein sequence ID" value="KAI8583972.1"/>
    <property type="molecule type" value="Genomic_DNA"/>
</dbReference>
<dbReference type="AlphaFoldDB" id="A0AAD5EIE0"/>
<reference evidence="1" key="2">
    <citation type="journal article" date="2022" name="Proc. Natl. Acad. Sci. U.S.A.">
        <title>Diploid-dominant life cycles characterize the early evolution of Fungi.</title>
        <authorList>
            <person name="Amses K.R."/>
            <person name="Simmons D.R."/>
            <person name="Longcore J.E."/>
            <person name="Mondo S.J."/>
            <person name="Seto K."/>
            <person name="Jeronimo G.H."/>
            <person name="Bonds A.E."/>
            <person name="Quandt C.A."/>
            <person name="Davis W.J."/>
            <person name="Chang Y."/>
            <person name="Federici B.A."/>
            <person name="Kuo A."/>
            <person name="LaButti K."/>
            <person name="Pangilinan J."/>
            <person name="Andreopoulos W."/>
            <person name="Tritt A."/>
            <person name="Riley R."/>
            <person name="Hundley H."/>
            <person name="Johnson J."/>
            <person name="Lipzen A."/>
            <person name="Barry K."/>
            <person name="Lang B.F."/>
            <person name="Cuomo C.A."/>
            <person name="Buchler N.E."/>
            <person name="Grigoriev I.V."/>
            <person name="Spatafora J.W."/>
            <person name="Stajich J.E."/>
            <person name="James T.Y."/>
        </authorList>
    </citation>
    <scope>NUCLEOTIDE SEQUENCE</scope>
    <source>
        <strain evidence="1">AG</strain>
    </source>
</reference>
<organism evidence="1 2">
    <name type="scientific">Umbelopsis ramanniana AG</name>
    <dbReference type="NCBI Taxonomy" id="1314678"/>
    <lineage>
        <taxon>Eukaryota</taxon>
        <taxon>Fungi</taxon>
        <taxon>Fungi incertae sedis</taxon>
        <taxon>Mucoromycota</taxon>
        <taxon>Mucoromycotina</taxon>
        <taxon>Umbelopsidomycetes</taxon>
        <taxon>Umbelopsidales</taxon>
        <taxon>Umbelopsidaceae</taxon>
        <taxon>Umbelopsis</taxon>
    </lineage>
</organism>
<name>A0AAD5EIE0_UMBRA</name>
<dbReference type="Proteomes" id="UP001206595">
    <property type="component" value="Unassembled WGS sequence"/>
</dbReference>
<proteinExistence type="predicted"/>
<keyword evidence="2" id="KW-1185">Reference proteome</keyword>
<dbReference type="RefSeq" id="XP_051448976.1">
    <property type="nucleotide sequence ID" value="XM_051584506.1"/>
</dbReference>
<comment type="caution">
    <text evidence="1">The sequence shown here is derived from an EMBL/GenBank/DDBJ whole genome shotgun (WGS) entry which is preliminary data.</text>
</comment>
<evidence type="ECO:0000313" key="2">
    <source>
        <dbReference type="Proteomes" id="UP001206595"/>
    </source>
</evidence>